<dbReference type="InterPro" id="IPR007344">
    <property type="entry name" value="GrpB/CoaE"/>
</dbReference>
<dbReference type="Proteomes" id="UP001599542">
    <property type="component" value="Unassembled WGS sequence"/>
</dbReference>
<dbReference type="PANTHER" id="PTHR34822">
    <property type="entry name" value="GRPB DOMAIN PROTEIN (AFU_ORTHOLOGUE AFUA_1G01530)"/>
    <property type="match status" value="1"/>
</dbReference>
<reference evidence="1 2" key="1">
    <citation type="submission" date="2024-09" db="EMBL/GenBank/DDBJ databases">
        <title>The Natural Products Discovery Center: Release of the First 8490 Sequenced Strains for Exploring Actinobacteria Biosynthetic Diversity.</title>
        <authorList>
            <person name="Kalkreuter E."/>
            <person name="Kautsar S.A."/>
            <person name="Yang D."/>
            <person name="Bader C.D."/>
            <person name="Teijaro C.N."/>
            <person name="Fluegel L."/>
            <person name="Davis C.M."/>
            <person name="Simpson J.R."/>
            <person name="Lauterbach L."/>
            <person name="Steele A.D."/>
            <person name="Gui C."/>
            <person name="Meng S."/>
            <person name="Li G."/>
            <person name="Viehrig K."/>
            <person name="Ye F."/>
            <person name="Su P."/>
            <person name="Kiefer A.F."/>
            <person name="Nichols A."/>
            <person name="Cepeda A.J."/>
            <person name="Yan W."/>
            <person name="Fan B."/>
            <person name="Jiang Y."/>
            <person name="Adhikari A."/>
            <person name="Zheng C.-J."/>
            <person name="Schuster L."/>
            <person name="Cowan T.M."/>
            <person name="Smanski M.J."/>
            <person name="Chevrette M.G."/>
            <person name="De Carvalho L.P.S."/>
            <person name="Shen B."/>
        </authorList>
    </citation>
    <scope>NUCLEOTIDE SEQUENCE [LARGE SCALE GENOMIC DNA]</scope>
    <source>
        <strain evidence="1 2">NPDC058753</strain>
    </source>
</reference>
<organism evidence="1 2">
    <name type="scientific">Kitasatospora phosalacinea</name>
    <dbReference type="NCBI Taxonomy" id="2065"/>
    <lineage>
        <taxon>Bacteria</taxon>
        <taxon>Bacillati</taxon>
        <taxon>Actinomycetota</taxon>
        <taxon>Actinomycetes</taxon>
        <taxon>Kitasatosporales</taxon>
        <taxon>Streptomycetaceae</taxon>
        <taxon>Kitasatospora</taxon>
    </lineage>
</organism>
<dbReference type="PANTHER" id="PTHR34822:SF1">
    <property type="entry name" value="GRPB FAMILY PROTEIN"/>
    <property type="match status" value="1"/>
</dbReference>
<keyword evidence="2" id="KW-1185">Reference proteome</keyword>
<proteinExistence type="predicted"/>
<name>A0ABW6GMB6_9ACTN</name>
<dbReference type="Gene3D" id="3.30.460.10">
    <property type="entry name" value="Beta Polymerase, domain 2"/>
    <property type="match status" value="1"/>
</dbReference>
<dbReference type="InterPro" id="IPR043519">
    <property type="entry name" value="NT_sf"/>
</dbReference>
<dbReference type="RefSeq" id="WP_380326966.1">
    <property type="nucleotide sequence ID" value="NZ_JBHYPW010000036.1"/>
</dbReference>
<gene>
    <name evidence="1" type="ORF">ACFW6T_17120</name>
</gene>
<accession>A0ABW6GMB6</accession>
<evidence type="ECO:0000313" key="1">
    <source>
        <dbReference type="EMBL" id="MFE1353703.1"/>
    </source>
</evidence>
<sequence>MSTAPPPAVLVHPYDPAWPARAAELTAELRAALGPAAGRVEHIGSTAVPGMAAKPVYDVQIAVADLAAALAEPWPAVTGWAAYGS</sequence>
<evidence type="ECO:0000313" key="2">
    <source>
        <dbReference type="Proteomes" id="UP001599542"/>
    </source>
</evidence>
<dbReference type="EMBL" id="JBHYPX010000032">
    <property type="protein sequence ID" value="MFE1353703.1"/>
    <property type="molecule type" value="Genomic_DNA"/>
</dbReference>
<dbReference type="Pfam" id="PF04229">
    <property type="entry name" value="GrpB"/>
    <property type="match status" value="1"/>
</dbReference>
<comment type="caution">
    <text evidence="1">The sequence shown here is derived from an EMBL/GenBank/DDBJ whole genome shotgun (WGS) entry which is preliminary data.</text>
</comment>
<dbReference type="SUPFAM" id="SSF81301">
    <property type="entry name" value="Nucleotidyltransferase"/>
    <property type="match status" value="1"/>
</dbReference>
<protein>
    <submittedName>
        <fullName evidence="1">GrpB family protein</fullName>
    </submittedName>
</protein>